<dbReference type="EMBL" id="LAZR01067127">
    <property type="protein sequence ID" value="KKK52225.1"/>
    <property type="molecule type" value="Genomic_DNA"/>
</dbReference>
<dbReference type="AlphaFoldDB" id="A0A0F8WUY0"/>
<gene>
    <name evidence="1" type="ORF">LCGC14_3107060</name>
</gene>
<sequence>MKTVKLLEYEDLTEEEKEYQPNNGGGKEYASYILIEDEKGRRIYSDAMKEKMLHFLEI</sequence>
<organism evidence="1">
    <name type="scientific">marine sediment metagenome</name>
    <dbReference type="NCBI Taxonomy" id="412755"/>
    <lineage>
        <taxon>unclassified sequences</taxon>
        <taxon>metagenomes</taxon>
        <taxon>ecological metagenomes</taxon>
    </lineage>
</organism>
<comment type="caution">
    <text evidence="1">The sequence shown here is derived from an EMBL/GenBank/DDBJ whole genome shotgun (WGS) entry which is preliminary data.</text>
</comment>
<proteinExistence type="predicted"/>
<reference evidence="1" key="1">
    <citation type="journal article" date="2015" name="Nature">
        <title>Complex archaea that bridge the gap between prokaryotes and eukaryotes.</title>
        <authorList>
            <person name="Spang A."/>
            <person name="Saw J.H."/>
            <person name="Jorgensen S.L."/>
            <person name="Zaremba-Niedzwiedzka K."/>
            <person name="Martijn J."/>
            <person name="Lind A.E."/>
            <person name="van Eijk R."/>
            <person name="Schleper C."/>
            <person name="Guy L."/>
            <person name="Ettema T.J."/>
        </authorList>
    </citation>
    <scope>NUCLEOTIDE SEQUENCE</scope>
</reference>
<accession>A0A0F8WUY0</accession>
<name>A0A0F8WUY0_9ZZZZ</name>
<evidence type="ECO:0000313" key="1">
    <source>
        <dbReference type="EMBL" id="KKK52225.1"/>
    </source>
</evidence>
<protein>
    <submittedName>
        <fullName evidence="1">Uncharacterized protein</fullName>
    </submittedName>
</protein>